<keyword evidence="1" id="KW-0732">Signal</keyword>
<feature type="chain" id="PRO_5046268012" evidence="1">
    <location>
        <begin position="21"/>
        <end position="206"/>
    </location>
</feature>
<evidence type="ECO:0000313" key="4">
    <source>
        <dbReference type="Proteomes" id="UP000664835"/>
    </source>
</evidence>
<organism evidence="3 4">
    <name type="scientific">Thiomicrorhabdus marina</name>
    <dbReference type="NCBI Taxonomy" id="2818442"/>
    <lineage>
        <taxon>Bacteria</taxon>
        <taxon>Pseudomonadati</taxon>
        <taxon>Pseudomonadota</taxon>
        <taxon>Gammaproteobacteria</taxon>
        <taxon>Thiotrichales</taxon>
        <taxon>Piscirickettsiaceae</taxon>
        <taxon>Thiomicrorhabdus</taxon>
    </lineage>
</organism>
<protein>
    <submittedName>
        <fullName evidence="3">Lipid-binding SYLF domain-containing protein</fullName>
    </submittedName>
</protein>
<name>A0ABS3Q4C3_9GAMM</name>
<evidence type="ECO:0000259" key="2">
    <source>
        <dbReference type="Pfam" id="PF04366"/>
    </source>
</evidence>
<evidence type="ECO:0000313" key="3">
    <source>
        <dbReference type="EMBL" id="MBO1927182.1"/>
    </source>
</evidence>
<dbReference type="Pfam" id="PF04366">
    <property type="entry name" value="Ysc84"/>
    <property type="match status" value="1"/>
</dbReference>
<sequence length="206" mass="21721">MSGVALAALCSFAVTPSAMAYEDNNASADSESQLFKPTTDKDYAETIRAFRNAPKSAAFFDTAYGYAIFPIVGKAGFFIGGAYGEGRVYRQGQFTGMTSLTQATVGFQFGGQAISQIVFFQDQRAYDEFTSGSFEFGAQASAVVIKAGASAEASTKGTSATANAGDDYVAAEGQYYKGMAVFSLVKAGLMYEAVISGQKFSFDPAR</sequence>
<feature type="signal peptide" evidence="1">
    <location>
        <begin position="1"/>
        <end position="20"/>
    </location>
</feature>
<dbReference type="CDD" id="cd11524">
    <property type="entry name" value="SYLF"/>
    <property type="match status" value="1"/>
</dbReference>
<feature type="domain" description="Ysc84 actin-binding" evidence="2">
    <location>
        <begin position="102"/>
        <end position="192"/>
    </location>
</feature>
<keyword evidence="4" id="KW-1185">Reference proteome</keyword>
<evidence type="ECO:0000256" key="1">
    <source>
        <dbReference type="SAM" id="SignalP"/>
    </source>
</evidence>
<reference evidence="3 4" key="1">
    <citation type="submission" date="2021-03" db="EMBL/GenBank/DDBJ databases">
        <title>Thiomicrorhabdus sp.nov.,novel sulfur-oxidizing bacteria isolated from coastal sediment.</title>
        <authorList>
            <person name="Liu X."/>
        </authorList>
    </citation>
    <scope>NUCLEOTIDE SEQUENCE [LARGE SCALE GENOMIC DNA]</scope>
    <source>
        <strain evidence="3 4">6S2-11</strain>
    </source>
</reference>
<gene>
    <name evidence="3" type="ORF">J3998_06290</name>
</gene>
<dbReference type="InterPro" id="IPR007461">
    <property type="entry name" value="Ysc84_actin-binding"/>
</dbReference>
<proteinExistence type="predicted"/>
<dbReference type="Proteomes" id="UP000664835">
    <property type="component" value="Unassembled WGS sequence"/>
</dbReference>
<dbReference type="EMBL" id="JAGETV010000008">
    <property type="protein sequence ID" value="MBO1927182.1"/>
    <property type="molecule type" value="Genomic_DNA"/>
</dbReference>
<accession>A0ABS3Q4C3</accession>
<comment type="caution">
    <text evidence="3">The sequence shown here is derived from an EMBL/GenBank/DDBJ whole genome shotgun (WGS) entry which is preliminary data.</text>
</comment>